<reference evidence="3" key="2">
    <citation type="submission" date="2020-09" db="EMBL/GenBank/DDBJ databases">
        <authorList>
            <person name="Sun Q."/>
            <person name="Ohkuma M."/>
        </authorList>
    </citation>
    <scope>NUCLEOTIDE SEQUENCE</scope>
    <source>
        <strain evidence="3">JCM 3276</strain>
    </source>
</reference>
<feature type="signal peptide" evidence="1">
    <location>
        <begin position="1"/>
        <end position="32"/>
    </location>
</feature>
<sequence length="153" mass="16249">MTSRLARRCAAGLAAAALGTAIAAATAAPASAATLAPCTTLTEMTRSGHDIMVPTLKGSVSCQIGRDFAANRTVVSRFQFTLRRCYAGLDLASPYSDEKVGELTADGYFGPRTIAALKAVQRHIGTAADGIYGPNTRDRMRFLTPDRVSCYHY</sequence>
<dbReference type="PROSITE" id="PS51318">
    <property type="entry name" value="TAT"/>
    <property type="match status" value="1"/>
</dbReference>
<dbReference type="InterPro" id="IPR002477">
    <property type="entry name" value="Peptidoglycan-bd-like"/>
</dbReference>
<dbReference type="InterPro" id="IPR036365">
    <property type="entry name" value="PGBD-like_sf"/>
</dbReference>
<evidence type="ECO:0000313" key="3">
    <source>
        <dbReference type="EMBL" id="GGS34207.1"/>
    </source>
</evidence>
<keyword evidence="1" id="KW-0732">Signal</keyword>
<feature type="domain" description="Peptidoglycan binding-like" evidence="2">
    <location>
        <begin position="103"/>
        <end position="140"/>
    </location>
</feature>
<feature type="chain" id="PRO_5037159024" evidence="1">
    <location>
        <begin position="33"/>
        <end position="153"/>
    </location>
</feature>
<keyword evidence="4" id="KW-1185">Reference proteome</keyword>
<proteinExistence type="predicted"/>
<dbReference type="InterPro" id="IPR006311">
    <property type="entry name" value="TAT_signal"/>
</dbReference>
<organism evidence="3 4">
    <name type="scientific">Actinokineospora fastidiosa</name>
    <dbReference type="NCBI Taxonomy" id="1816"/>
    <lineage>
        <taxon>Bacteria</taxon>
        <taxon>Bacillati</taxon>
        <taxon>Actinomycetota</taxon>
        <taxon>Actinomycetes</taxon>
        <taxon>Pseudonocardiales</taxon>
        <taxon>Pseudonocardiaceae</taxon>
        <taxon>Actinokineospora</taxon>
    </lineage>
</organism>
<name>A0A918GFH8_9PSEU</name>
<dbReference type="EMBL" id="BMRB01000002">
    <property type="protein sequence ID" value="GGS34207.1"/>
    <property type="molecule type" value="Genomic_DNA"/>
</dbReference>
<dbReference type="RefSeq" id="WP_189211074.1">
    <property type="nucleotide sequence ID" value="NZ_BMRB01000002.1"/>
</dbReference>
<dbReference type="Pfam" id="PF01471">
    <property type="entry name" value="PG_binding_1"/>
    <property type="match status" value="1"/>
</dbReference>
<protein>
    <submittedName>
        <fullName evidence="3">Peptidoglycan-binding protein</fullName>
    </submittedName>
</protein>
<reference evidence="3" key="1">
    <citation type="journal article" date="2014" name="Int. J. Syst. Evol. Microbiol.">
        <title>Complete genome sequence of Corynebacterium casei LMG S-19264T (=DSM 44701T), isolated from a smear-ripened cheese.</title>
        <authorList>
            <consortium name="US DOE Joint Genome Institute (JGI-PGF)"/>
            <person name="Walter F."/>
            <person name="Albersmeier A."/>
            <person name="Kalinowski J."/>
            <person name="Ruckert C."/>
        </authorList>
    </citation>
    <scope>NUCLEOTIDE SEQUENCE</scope>
    <source>
        <strain evidence="3">JCM 3276</strain>
    </source>
</reference>
<accession>A0A918GFH8</accession>
<dbReference type="Gene3D" id="1.10.101.10">
    <property type="entry name" value="PGBD-like superfamily/PGBD"/>
    <property type="match status" value="1"/>
</dbReference>
<dbReference type="Proteomes" id="UP000660680">
    <property type="component" value="Unassembled WGS sequence"/>
</dbReference>
<gene>
    <name evidence="3" type="ORF">GCM10010171_30750</name>
</gene>
<dbReference type="AlphaFoldDB" id="A0A918GFH8"/>
<comment type="caution">
    <text evidence="3">The sequence shown here is derived from an EMBL/GenBank/DDBJ whole genome shotgun (WGS) entry which is preliminary data.</text>
</comment>
<dbReference type="InterPro" id="IPR036366">
    <property type="entry name" value="PGBDSf"/>
</dbReference>
<evidence type="ECO:0000259" key="2">
    <source>
        <dbReference type="Pfam" id="PF01471"/>
    </source>
</evidence>
<evidence type="ECO:0000256" key="1">
    <source>
        <dbReference type="SAM" id="SignalP"/>
    </source>
</evidence>
<dbReference type="SUPFAM" id="SSF47090">
    <property type="entry name" value="PGBD-like"/>
    <property type="match status" value="1"/>
</dbReference>
<evidence type="ECO:0000313" key="4">
    <source>
        <dbReference type="Proteomes" id="UP000660680"/>
    </source>
</evidence>